<dbReference type="AlphaFoldDB" id="A0A627FBZ2"/>
<dbReference type="EMBL" id="AALOKV010000041">
    <property type="protein sequence ID" value="EDB7208795.1"/>
    <property type="molecule type" value="Genomic_DNA"/>
</dbReference>
<dbReference type="GO" id="GO:0071111">
    <property type="term" value="F:cyclic-guanylate-specific phosphodiesterase activity"/>
    <property type="evidence" value="ECO:0007669"/>
    <property type="project" value="InterPro"/>
</dbReference>
<comment type="caution">
    <text evidence="5">The sequence shown here is derived from an EMBL/GenBank/DDBJ whole genome shotgun (WGS) entry which is preliminary data.</text>
</comment>
<reference evidence="5" key="1">
    <citation type="submission" date="2019-10" db="EMBL/GenBank/DDBJ databases">
        <authorList>
            <consortium name="NARMS: The National Antimicrobial Resistance Monitoring System"/>
        </authorList>
    </citation>
    <scope>NUCLEOTIDE SEQUENCE</scope>
    <source>
        <strain evidence="5">CVM N18S1278</strain>
    </source>
</reference>
<dbReference type="PROSITE" id="PS50883">
    <property type="entry name" value="EAL"/>
    <property type="match status" value="1"/>
</dbReference>
<feature type="domain" description="EAL" evidence="4">
    <location>
        <begin position="4"/>
        <end position="254"/>
    </location>
</feature>
<dbReference type="Pfam" id="PF00563">
    <property type="entry name" value="EAL"/>
    <property type="match status" value="1"/>
</dbReference>
<dbReference type="InterPro" id="IPR035919">
    <property type="entry name" value="EAL_sf"/>
</dbReference>
<comment type="subunit">
    <text evidence="2">Interacts with FlhD in the FlhC(2)FlhD(4) heterohexamer, inhibiting its ability to activate transcription.</text>
</comment>
<evidence type="ECO:0000256" key="1">
    <source>
        <dbReference type="ARBA" id="ARBA00010927"/>
    </source>
</evidence>
<dbReference type="PANTHER" id="PTHR33121">
    <property type="entry name" value="CYCLIC DI-GMP PHOSPHODIESTERASE PDEF"/>
    <property type="match status" value="1"/>
</dbReference>
<dbReference type="InterPro" id="IPR001633">
    <property type="entry name" value="EAL_dom"/>
</dbReference>
<dbReference type="SUPFAM" id="SSF141868">
    <property type="entry name" value="EAL domain-like"/>
    <property type="match status" value="1"/>
</dbReference>
<organism evidence="5">
    <name type="scientific">Salmonella enterica</name>
    <name type="common">Salmonella choleraesuis</name>
    <dbReference type="NCBI Taxonomy" id="28901"/>
    <lineage>
        <taxon>Bacteria</taxon>
        <taxon>Pseudomonadati</taxon>
        <taxon>Pseudomonadota</taxon>
        <taxon>Gammaproteobacteria</taxon>
        <taxon>Enterobacterales</taxon>
        <taxon>Enterobacteriaceae</taxon>
        <taxon>Salmonella</taxon>
    </lineage>
</organism>
<evidence type="ECO:0000313" key="5">
    <source>
        <dbReference type="EMBL" id="EDB7208795.1"/>
    </source>
</evidence>
<dbReference type="CDD" id="cd01948">
    <property type="entry name" value="EAL"/>
    <property type="match status" value="1"/>
</dbReference>
<gene>
    <name evidence="5" type="ORF">F9173_24890</name>
</gene>
<dbReference type="SMART" id="SM00052">
    <property type="entry name" value="EAL"/>
    <property type="match status" value="1"/>
</dbReference>
<name>A0A627FBZ2_SALER</name>
<accession>A0A627FBZ2</accession>
<evidence type="ECO:0000256" key="2">
    <source>
        <dbReference type="ARBA" id="ARBA00011576"/>
    </source>
</evidence>
<proteinExistence type="inferred from homology"/>
<comment type="similarity">
    <text evidence="1">Belongs to the YdiV family.</text>
</comment>
<sequence>MRNKFATTDKLIRALSNGEFEPYLQPIVSASKLTISGAELLVRWHMPTGEIFPPAYFIHQADSAGLLSLMTGKILNRTLAELSAIKAILPNDFRLAVNVTPAMLADHEFTQLCLRLAGHYNIQLTLELTEQQPFYINKSTEHILNKLSEADIKFALDDFGTGFSALSYLKHFPISYIKMDKSFTQDIVFQETSTDILESVVGLAIKLGANTVAEGVETQEQIYCLRSIGVDFLQGFYFGMPEKVEIFCRNIVRD</sequence>
<evidence type="ECO:0000259" key="4">
    <source>
        <dbReference type="PROSITE" id="PS50883"/>
    </source>
</evidence>
<dbReference type="InterPro" id="IPR050706">
    <property type="entry name" value="Cyclic-di-GMP_PDE-like"/>
</dbReference>
<dbReference type="PANTHER" id="PTHR33121:SF80">
    <property type="entry name" value="CYCLIC DI-GMP PHOSPHODIESTERASE PDEL"/>
    <property type="match status" value="1"/>
</dbReference>
<protein>
    <recommendedName>
        <fullName evidence="3">Anti-FlhC(2)FlhD(4) factor YdiV</fullName>
    </recommendedName>
</protein>
<dbReference type="Gene3D" id="3.20.20.450">
    <property type="entry name" value="EAL domain"/>
    <property type="match status" value="1"/>
</dbReference>
<evidence type="ECO:0000256" key="3">
    <source>
        <dbReference type="ARBA" id="ARBA00018009"/>
    </source>
</evidence>